<dbReference type="OrthoDB" id="5529571at2759"/>
<dbReference type="STRING" id="61395.A0A1Y1W9G1"/>
<dbReference type="EMBL" id="MCFD01000006">
    <property type="protein sequence ID" value="ORX70177.1"/>
    <property type="molecule type" value="Genomic_DNA"/>
</dbReference>
<name>A0A1Y1W9G1_9FUNG</name>
<dbReference type="AlphaFoldDB" id="A0A1Y1W9G1"/>
<evidence type="ECO:0000313" key="4">
    <source>
        <dbReference type="Proteomes" id="UP000193922"/>
    </source>
</evidence>
<comment type="caution">
    <text evidence="3">The sequence shown here is derived from an EMBL/GenBank/DDBJ whole genome shotgun (WGS) entry which is preliminary data.</text>
</comment>
<dbReference type="InterPro" id="IPR013262">
    <property type="entry name" value="OMP_MIM1/TOM13_mt"/>
</dbReference>
<dbReference type="GeneID" id="63807994"/>
<accession>A0A1Y1W9G1</accession>
<keyword evidence="2" id="KW-0812">Transmembrane</keyword>
<feature type="region of interest" description="Disordered" evidence="1">
    <location>
        <begin position="1"/>
        <end position="45"/>
    </location>
</feature>
<sequence length="179" mass="20121">MSQQYAEVPKEPEYEAAPDNVSEGPLTGSVDDRIPSPPTPPHLRGFPSIPGISQDPMQPPAPNAVSDMRAYIAATQRQLESPDLFDPRHGGYKNSFKHPVEPQKKWWQRVPSWSSVLRFTALYMVLPFITGVMAGMGEIFANELMFRWGWRGARPLMVKNRDNRVFPVADKPGADFNVD</sequence>
<organism evidence="3 4">
    <name type="scientific">Linderina pennispora</name>
    <dbReference type="NCBI Taxonomy" id="61395"/>
    <lineage>
        <taxon>Eukaryota</taxon>
        <taxon>Fungi</taxon>
        <taxon>Fungi incertae sedis</taxon>
        <taxon>Zoopagomycota</taxon>
        <taxon>Kickxellomycotina</taxon>
        <taxon>Kickxellomycetes</taxon>
        <taxon>Kickxellales</taxon>
        <taxon>Kickxellaceae</taxon>
        <taxon>Linderina</taxon>
    </lineage>
</organism>
<dbReference type="Proteomes" id="UP000193922">
    <property type="component" value="Unassembled WGS sequence"/>
</dbReference>
<proteinExistence type="predicted"/>
<reference evidence="3 4" key="1">
    <citation type="submission" date="2016-07" db="EMBL/GenBank/DDBJ databases">
        <title>Pervasive Adenine N6-methylation of Active Genes in Fungi.</title>
        <authorList>
            <consortium name="DOE Joint Genome Institute"/>
            <person name="Mondo S.J."/>
            <person name="Dannebaum R.O."/>
            <person name="Kuo R.C."/>
            <person name="Labutti K."/>
            <person name="Haridas S."/>
            <person name="Kuo A."/>
            <person name="Salamov A."/>
            <person name="Ahrendt S.R."/>
            <person name="Lipzen A."/>
            <person name="Sullivan W."/>
            <person name="Andreopoulos W.B."/>
            <person name="Clum A."/>
            <person name="Lindquist E."/>
            <person name="Daum C."/>
            <person name="Ramamoorthy G.K."/>
            <person name="Gryganskyi A."/>
            <person name="Culley D."/>
            <person name="Magnuson J.K."/>
            <person name="James T.Y."/>
            <person name="O'Malley M.A."/>
            <person name="Stajich J.E."/>
            <person name="Spatafora J.W."/>
            <person name="Visel A."/>
            <person name="Grigoriev I.V."/>
        </authorList>
    </citation>
    <scope>NUCLEOTIDE SEQUENCE [LARGE SCALE GENOMIC DNA]</scope>
    <source>
        <strain evidence="3 4">ATCC 12442</strain>
    </source>
</reference>
<dbReference type="RefSeq" id="XP_040743815.1">
    <property type="nucleotide sequence ID" value="XM_040891346.1"/>
</dbReference>
<gene>
    <name evidence="3" type="ORF">DL89DRAFT_322593</name>
</gene>
<protein>
    <submittedName>
        <fullName evidence="3">Uncharacterized protein</fullName>
    </submittedName>
</protein>
<dbReference type="GO" id="GO:0005741">
    <property type="term" value="C:mitochondrial outer membrane"/>
    <property type="evidence" value="ECO:0007669"/>
    <property type="project" value="InterPro"/>
</dbReference>
<dbReference type="Pfam" id="PF08219">
    <property type="entry name" value="TOM13"/>
    <property type="match status" value="1"/>
</dbReference>
<evidence type="ECO:0000313" key="3">
    <source>
        <dbReference type="EMBL" id="ORX70177.1"/>
    </source>
</evidence>
<evidence type="ECO:0000256" key="2">
    <source>
        <dbReference type="SAM" id="Phobius"/>
    </source>
</evidence>
<evidence type="ECO:0000256" key="1">
    <source>
        <dbReference type="SAM" id="MobiDB-lite"/>
    </source>
</evidence>
<keyword evidence="4" id="KW-1185">Reference proteome</keyword>
<keyword evidence="2" id="KW-0472">Membrane</keyword>
<feature type="transmembrane region" description="Helical" evidence="2">
    <location>
        <begin position="121"/>
        <end position="141"/>
    </location>
</feature>
<keyword evidence="2" id="KW-1133">Transmembrane helix</keyword>